<dbReference type="Proteomes" id="UP000198964">
    <property type="component" value="Unassembled WGS sequence"/>
</dbReference>
<dbReference type="Pfam" id="PF01408">
    <property type="entry name" value="GFO_IDH_MocA"/>
    <property type="match status" value="1"/>
</dbReference>
<evidence type="ECO:0000256" key="1">
    <source>
        <dbReference type="ARBA" id="ARBA00023002"/>
    </source>
</evidence>
<dbReference type="Gene3D" id="3.30.360.10">
    <property type="entry name" value="Dihydrodipicolinate Reductase, domain 2"/>
    <property type="match status" value="1"/>
</dbReference>
<accession>A0A1I2JQU0</accession>
<dbReference type="InterPro" id="IPR050463">
    <property type="entry name" value="Gfo/Idh/MocA_oxidrdct_glycsds"/>
</dbReference>
<dbReference type="SUPFAM" id="SSF55347">
    <property type="entry name" value="Glyceraldehyde-3-phosphate dehydrogenase-like, C-terminal domain"/>
    <property type="match status" value="1"/>
</dbReference>
<evidence type="ECO:0000259" key="3">
    <source>
        <dbReference type="Pfam" id="PF02894"/>
    </source>
</evidence>
<feature type="domain" description="Gfo/Idh/MocA-like oxidoreductase C-terminal" evidence="3">
    <location>
        <begin position="292"/>
        <end position="502"/>
    </location>
</feature>
<gene>
    <name evidence="4" type="ORF">SAMN05216283_109117</name>
</gene>
<sequence>MSNLFRRDFLKGLVAVPFLGYFSMFFEKSIGKEIKGKKKNIYETLKIKELDAPKQKLLPPTGAGSKRLRIGLVGHGWRGEQLLKTLGFVHPEFVEKNTINGEPTKALLDFLNQEDLNVEFAAVCDTFDVRTKRAVEISSNELHPGGRRKSKAVKVFSSYREMVKSDEIDAIIIATADHTHALIAIEAAKAGKHVYLEKPMTHSIEEAVALKKTVKSTGIVFQLGHQNRQQMSFKIAREMYQKGVLGEVSMVQTYTNRNNTFGAWIRDDAFDHKLGNRDNINWKEFLANAPWTEFDLKRYFSWQRYSDYGTSVTGNDFTHRFDCVNQVLDLGIPDTVVAMGGQHYYKTHGDMPDVMNAIFHYPDRKLTMTYDCSLKNSTYRESRIMGTEATMDVDGAITLFKDGQSKRYSDLKINTSDPMYYYDPYAGIDAVSSATSQSYFRGGYGRTLIDGKVVDATFLHLKEWIDAVRGKGQPSCHVDIGFQEAVTFNLANLAYVHKRPVKWDPVNEKAIIL</sequence>
<dbReference type="EMBL" id="FONW01000009">
    <property type="protein sequence ID" value="SFF56488.1"/>
    <property type="molecule type" value="Genomic_DNA"/>
</dbReference>
<dbReference type="Gene3D" id="3.40.50.720">
    <property type="entry name" value="NAD(P)-binding Rossmann-like Domain"/>
    <property type="match status" value="1"/>
</dbReference>
<dbReference type="STRING" id="655355.SAMN05216283_109117"/>
<dbReference type="GO" id="GO:0000166">
    <property type="term" value="F:nucleotide binding"/>
    <property type="evidence" value="ECO:0007669"/>
    <property type="project" value="InterPro"/>
</dbReference>
<dbReference type="GO" id="GO:0016491">
    <property type="term" value="F:oxidoreductase activity"/>
    <property type="evidence" value="ECO:0007669"/>
    <property type="project" value="UniProtKB-KW"/>
</dbReference>
<dbReference type="InterPro" id="IPR004104">
    <property type="entry name" value="Gfo/Idh/MocA-like_OxRdtase_C"/>
</dbReference>
<evidence type="ECO:0000259" key="2">
    <source>
        <dbReference type="Pfam" id="PF01408"/>
    </source>
</evidence>
<keyword evidence="1" id="KW-0560">Oxidoreductase</keyword>
<evidence type="ECO:0000313" key="4">
    <source>
        <dbReference type="EMBL" id="SFF56488.1"/>
    </source>
</evidence>
<dbReference type="PANTHER" id="PTHR43818">
    <property type="entry name" value="BCDNA.GH03377"/>
    <property type="match status" value="1"/>
</dbReference>
<dbReference type="AlphaFoldDB" id="A0A1I2JQU0"/>
<keyword evidence="5" id="KW-1185">Reference proteome</keyword>
<dbReference type="InterPro" id="IPR036291">
    <property type="entry name" value="NAD(P)-bd_dom_sf"/>
</dbReference>
<reference evidence="4 5" key="1">
    <citation type="submission" date="2016-10" db="EMBL/GenBank/DDBJ databases">
        <authorList>
            <person name="de Groot N.N."/>
        </authorList>
    </citation>
    <scope>NUCLEOTIDE SEQUENCE [LARGE SCALE GENOMIC DNA]</scope>
    <source>
        <strain evidence="4 5">CGMCC 1.9156</strain>
    </source>
</reference>
<feature type="domain" description="Gfo/Idh/MocA-like oxidoreductase N-terminal" evidence="2">
    <location>
        <begin position="119"/>
        <end position="225"/>
    </location>
</feature>
<dbReference type="Pfam" id="PF02894">
    <property type="entry name" value="GFO_IDH_MocA_C"/>
    <property type="match status" value="1"/>
</dbReference>
<dbReference type="SUPFAM" id="SSF51735">
    <property type="entry name" value="NAD(P)-binding Rossmann-fold domains"/>
    <property type="match status" value="1"/>
</dbReference>
<protein>
    <submittedName>
        <fullName evidence="4">Predicted dehydrogenase</fullName>
    </submittedName>
</protein>
<proteinExistence type="predicted"/>
<dbReference type="RefSeq" id="WP_093920799.1">
    <property type="nucleotide sequence ID" value="NZ_FONW01000009.1"/>
</dbReference>
<dbReference type="InterPro" id="IPR000683">
    <property type="entry name" value="Gfo/Idh/MocA-like_OxRdtase_N"/>
</dbReference>
<evidence type="ECO:0000313" key="5">
    <source>
        <dbReference type="Proteomes" id="UP000198964"/>
    </source>
</evidence>
<organism evidence="4 5">
    <name type="scientific">Sunxiuqinia elliptica</name>
    <dbReference type="NCBI Taxonomy" id="655355"/>
    <lineage>
        <taxon>Bacteria</taxon>
        <taxon>Pseudomonadati</taxon>
        <taxon>Bacteroidota</taxon>
        <taxon>Bacteroidia</taxon>
        <taxon>Marinilabiliales</taxon>
        <taxon>Prolixibacteraceae</taxon>
        <taxon>Sunxiuqinia</taxon>
    </lineage>
</organism>
<name>A0A1I2JQU0_9BACT</name>
<dbReference type="PANTHER" id="PTHR43818:SF11">
    <property type="entry name" value="BCDNA.GH03377"/>
    <property type="match status" value="1"/>
</dbReference>